<dbReference type="Gene3D" id="2.40.50.1020">
    <property type="entry name" value="LytTr DNA-binding domain"/>
    <property type="match status" value="1"/>
</dbReference>
<dbReference type="Gene3D" id="3.40.50.2300">
    <property type="match status" value="1"/>
</dbReference>
<dbReference type="PROSITE" id="PS50930">
    <property type="entry name" value="HTH_LYTTR"/>
    <property type="match status" value="1"/>
</dbReference>
<dbReference type="InterPro" id="IPR007492">
    <property type="entry name" value="LytTR_DNA-bd_dom"/>
</dbReference>
<dbReference type="SMART" id="SM00850">
    <property type="entry name" value="LytTR"/>
    <property type="match status" value="1"/>
</dbReference>
<evidence type="ECO:0000259" key="2">
    <source>
        <dbReference type="PROSITE" id="PS50110"/>
    </source>
</evidence>
<dbReference type="PANTHER" id="PTHR37299">
    <property type="entry name" value="TRANSCRIPTIONAL REGULATOR-RELATED"/>
    <property type="match status" value="1"/>
</dbReference>
<dbReference type="AlphaFoldDB" id="A0A0J1I7W1"/>
<evidence type="ECO:0000313" key="4">
    <source>
        <dbReference type="EMBL" id="KLV22048.1"/>
    </source>
</evidence>
<dbReference type="EMBL" id="LDPH01000033">
    <property type="protein sequence ID" value="KLV22048.1"/>
    <property type="molecule type" value="Genomic_DNA"/>
</dbReference>
<dbReference type="InterPro" id="IPR046947">
    <property type="entry name" value="LytR-like"/>
</dbReference>
<dbReference type="InterPro" id="IPR001789">
    <property type="entry name" value="Sig_transdc_resp-reg_receiver"/>
</dbReference>
<comment type="caution">
    <text evidence="4">The sequence shown here is derived from an EMBL/GenBank/DDBJ whole genome shotgun (WGS) entry which is preliminary data.</text>
</comment>
<dbReference type="PATRIC" id="fig|1397.4.peg.3536"/>
<dbReference type="PANTHER" id="PTHR37299:SF1">
    <property type="entry name" value="STAGE 0 SPORULATION PROTEIN A HOMOLOG"/>
    <property type="match status" value="1"/>
</dbReference>
<dbReference type="OrthoDB" id="3190595at2"/>
<dbReference type="SMART" id="SM00448">
    <property type="entry name" value="REC"/>
    <property type="match status" value="1"/>
</dbReference>
<dbReference type="PROSITE" id="PS50110">
    <property type="entry name" value="RESPONSE_REGULATORY"/>
    <property type="match status" value="1"/>
</dbReference>
<dbReference type="Pfam" id="PF00072">
    <property type="entry name" value="Response_reg"/>
    <property type="match status" value="1"/>
</dbReference>
<dbReference type="Pfam" id="PF04397">
    <property type="entry name" value="LytTR"/>
    <property type="match status" value="1"/>
</dbReference>
<dbReference type="SUPFAM" id="SSF52172">
    <property type="entry name" value="CheY-like"/>
    <property type="match status" value="1"/>
</dbReference>
<dbReference type="Proteomes" id="UP000036045">
    <property type="component" value="Unassembled WGS sequence"/>
</dbReference>
<gene>
    <name evidence="4" type="ORF">ABW02_22065</name>
</gene>
<dbReference type="GO" id="GO:0003677">
    <property type="term" value="F:DNA binding"/>
    <property type="evidence" value="ECO:0007669"/>
    <property type="project" value="InterPro"/>
</dbReference>
<protein>
    <submittedName>
        <fullName evidence="4">Uncharacterized protein</fullName>
    </submittedName>
</protein>
<dbReference type="RefSeq" id="WP_047944440.1">
    <property type="nucleotide sequence ID" value="NZ_LDPH01000033.1"/>
</dbReference>
<feature type="domain" description="Response regulatory" evidence="2">
    <location>
        <begin position="4"/>
        <end position="118"/>
    </location>
</feature>
<dbReference type="InterPro" id="IPR011006">
    <property type="entry name" value="CheY-like_superfamily"/>
</dbReference>
<reference evidence="4 5" key="1">
    <citation type="submission" date="2015-05" db="EMBL/GenBank/DDBJ databases">
        <title>Whole genome sequence and identification of bacterial endophytes from Costus igneus.</title>
        <authorList>
            <person name="Lee Y.P."/>
            <person name="Gan H.M."/>
            <person name="Eng W."/>
            <person name="Wheatley M.S."/>
            <person name="Caraballo A."/>
            <person name="Polter S."/>
            <person name="Savka M.A."/>
            <person name="Hudson A.O."/>
        </authorList>
    </citation>
    <scope>NUCLEOTIDE SEQUENCE [LARGE SCALE GENOMIC DNA]</scope>
    <source>
        <strain evidence="4 5">RIT379</strain>
    </source>
</reference>
<accession>A0A0J1I7W1</accession>
<comment type="caution">
    <text evidence="1">Lacks conserved residue(s) required for the propagation of feature annotation.</text>
</comment>
<proteinExistence type="predicted"/>
<dbReference type="GO" id="GO:0000156">
    <property type="term" value="F:phosphorelay response regulator activity"/>
    <property type="evidence" value="ECO:0007669"/>
    <property type="project" value="InterPro"/>
</dbReference>
<feature type="domain" description="HTH LytTR-type" evidence="3">
    <location>
        <begin position="133"/>
        <end position="236"/>
    </location>
</feature>
<organism evidence="4 5">
    <name type="scientific">Niallia circulans</name>
    <name type="common">Bacillus circulans</name>
    <dbReference type="NCBI Taxonomy" id="1397"/>
    <lineage>
        <taxon>Bacteria</taxon>
        <taxon>Bacillati</taxon>
        <taxon>Bacillota</taxon>
        <taxon>Bacilli</taxon>
        <taxon>Bacillales</taxon>
        <taxon>Bacillaceae</taxon>
        <taxon>Niallia</taxon>
    </lineage>
</organism>
<sequence>MLIRVMIADKDKRVIARIRYYLKDHKDIEIIAVCDNGNDLVYQYQKWKPDFIITEVDLPSMNGLEVMKQCYQLGGEIHFIFLAEGEKDALEALELDAIDFLVKPFRSFRLSKAIEKAKRVIASKRERFSFNNLPVKYHKGMYYIKKEEIYFIEKIGKKCVIYTAKDIVETRENIGELLPQLDDTFFLSHRSYIINLEKVTEISPYKETYIAYFDGVNRQAKISKLKINEVKERVSMLL</sequence>
<evidence type="ECO:0000313" key="5">
    <source>
        <dbReference type="Proteomes" id="UP000036045"/>
    </source>
</evidence>
<evidence type="ECO:0000259" key="3">
    <source>
        <dbReference type="PROSITE" id="PS50930"/>
    </source>
</evidence>
<name>A0A0J1I7W1_NIACI</name>
<keyword evidence="5" id="KW-1185">Reference proteome</keyword>
<evidence type="ECO:0000256" key="1">
    <source>
        <dbReference type="PROSITE-ProRule" id="PRU00169"/>
    </source>
</evidence>